<dbReference type="EMBL" id="CP147403">
    <property type="protein sequence ID" value="WXB86983.1"/>
    <property type="molecule type" value="Genomic_DNA"/>
</dbReference>
<gene>
    <name evidence="2" type="ORF">WCV66_17225</name>
</gene>
<feature type="domain" description="DUF4367" evidence="1">
    <location>
        <begin position="8"/>
        <end position="108"/>
    </location>
</feature>
<evidence type="ECO:0000313" key="2">
    <source>
        <dbReference type="EMBL" id="WXB86983.1"/>
    </source>
</evidence>
<sequence>MDSEHHKTYPWNEKEYITDFRLHYMEKNDKRLMFGIGEKKAFGHSEKMVNNKAVNINGYKGYFSAFKASKNNENPVYGILRWVQKDPYLEMDSLTLTEEQMINIAKSME</sequence>
<proteinExistence type="predicted"/>
<dbReference type="Proteomes" id="UP001368328">
    <property type="component" value="Chromosome"/>
</dbReference>
<protein>
    <submittedName>
        <fullName evidence="2">DUF4367 domain-containing protein</fullName>
    </submittedName>
</protein>
<dbReference type="Pfam" id="PF14285">
    <property type="entry name" value="DUF4367"/>
    <property type="match status" value="1"/>
</dbReference>
<keyword evidence="3" id="KW-1185">Reference proteome</keyword>
<accession>A0ABZ2MNP1</accession>
<organism evidence="2 3">
    <name type="scientific">Metabacillus rhizosphaerae</name>
    <dbReference type="NCBI Taxonomy" id="3117747"/>
    <lineage>
        <taxon>Bacteria</taxon>
        <taxon>Bacillati</taxon>
        <taxon>Bacillota</taxon>
        <taxon>Bacilli</taxon>
        <taxon>Bacillales</taxon>
        <taxon>Bacillaceae</taxon>
        <taxon>Metabacillus</taxon>
    </lineage>
</organism>
<evidence type="ECO:0000259" key="1">
    <source>
        <dbReference type="Pfam" id="PF14285"/>
    </source>
</evidence>
<dbReference type="RefSeq" id="WP_338786254.1">
    <property type="nucleotide sequence ID" value="NZ_CP147403.1"/>
</dbReference>
<evidence type="ECO:0000313" key="3">
    <source>
        <dbReference type="Proteomes" id="UP001368328"/>
    </source>
</evidence>
<dbReference type="InterPro" id="IPR025377">
    <property type="entry name" value="DUF4367"/>
</dbReference>
<reference evidence="2 3" key="1">
    <citation type="submission" date="2024-02" db="EMBL/GenBank/DDBJ databases">
        <title>Seven novel Bacillus-like species.</title>
        <authorList>
            <person name="Liu G."/>
        </authorList>
    </citation>
    <scope>NUCLEOTIDE SEQUENCE [LARGE SCALE GENOMIC DNA]</scope>
    <source>
        <strain evidence="2 3">FJAT-53654</strain>
    </source>
</reference>
<name>A0ABZ2MNP1_9BACI</name>